<sequence length="510" mass="53593">MVFIALLCLSCKKNVNELSSAGEAQVLVTLASAEFDYEDNVGSVSSGNQSSAAQMAKSPSAETKNTAQQTFTLPFSDEITVFGTLQELSAGGSEANTPTTELKRASAGKAAIQRNPLAPGTQYLIAVYSAAGQFVAQNTYISGRESETAAFLLDGGSTYTFIGLSFNTQNTVPTIVYTNPNVRTLNTASVTATTQDLMVFKTSVAVVSGNNTLSVVLRHIFTEITTNLIIDPTVGGTITSVNSADIRPTRTGATYSLATEAITYAALSSTGQTVAFPAIPTGGTKRLSSTPTRLLSPAVSNGVLTLRNLTVNGTAKAEFLVPDLAISPGKKYNLNLNFRVPCTQDVNNTVFDVRDGNFRDFTVSGANYGFILDIYTLDNSFNMTINGTRIGSNEIQFQASGAGSPRNIQFADGALWGLGGVPEIYDLIGNEASPIIRVTVSAAGQVSLEGRKSISGPLLPLTTIPGGNLTLANTTWNTTGSNTIRVTQIVSGPTLITGRGRGRQIITCPN</sequence>
<dbReference type="Proteomes" id="UP000294752">
    <property type="component" value="Unassembled WGS sequence"/>
</dbReference>
<keyword evidence="3" id="KW-1185">Reference proteome</keyword>
<evidence type="ECO:0000313" key="3">
    <source>
        <dbReference type="Proteomes" id="UP000294752"/>
    </source>
</evidence>
<evidence type="ECO:0000256" key="1">
    <source>
        <dbReference type="SAM" id="MobiDB-lite"/>
    </source>
</evidence>
<evidence type="ECO:0000313" key="2">
    <source>
        <dbReference type="EMBL" id="TDS13186.1"/>
    </source>
</evidence>
<feature type="region of interest" description="Disordered" evidence="1">
    <location>
        <begin position="46"/>
        <end position="67"/>
    </location>
</feature>
<protein>
    <submittedName>
        <fullName evidence="2">Uncharacterized protein</fullName>
    </submittedName>
</protein>
<proteinExistence type="predicted"/>
<comment type="caution">
    <text evidence="2">The sequence shown here is derived from an EMBL/GenBank/DDBJ whole genome shotgun (WGS) entry which is preliminary data.</text>
</comment>
<accession>A0A4R7D2Z2</accession>
<dbReference type="EMBL" id="SNZV01000005">
    <property type="protein sequence ID" value="TDS13186.1"/>
    <property type="molecule type" value="Genomic_DNA"/>
</dbReference>
<dbReference type="AlphaFoldDB" id="A0A4R7D2Z2"/>
<name>A0A4R7D2Z2_9SPHI</name>
<gene>
    <name evidence="2" type="ORF">B0I21_105320</name>
</gene>
<organism evidence="2 3">
    <name type="scientific">Sphingobacterium paludis</name>
    <dbReference type="NCBI Taxonomy" id="1476465"/>
    <lineage>
        <taxon>Bacteria</taxon>
        <taxon>Pseudomonadati</taxon>
        <taxon>Bacteroidota</taxon>
        <taxon>Sphingobacteriia</taxon>
        <taxon>Sphingobacteriales</taxon>
        <taxon>Sphingobacteriaceae</taxon>
        <taxon>Sphingobacterium</taxon>
    </lineage>
</organism>
<reference evidence="2 3" key="1">
    <citation type="submission" date="2019-03" db="EMBL/GenBank/DDBJ databases">
        <title>Genomic Encyclopedia of Type Strains, Phase III (KMG-III): the genomes of soil and plant-associated and newly described type strains.</title>
        <authorList>
            <person name="Whitman W."/>
        </authorList>
    </citation>
    <scope>NUCLEOTIDE SEQUENCE [LARGE SCALE GENOMIC DNA]</scope>
    <source>
        <strain evidence="2 3">CGMCC 1.12801</strain>
    </source>
</reference>